<gene>
    <name evidence="1" type="primary">AACS_24</name>
    <name evidence="1" type="ORF">TNCT_677961</name>
</gene>
<sequence>MKLWWDGWQTLINIPDFEEMQSIFCITVLIHVSKPTEEHDLSALKRISAFGSIVKPESYEFMKKILKHVLFSSSYALTELNQVSLLTETSLPAYRGEINAACLGTSIEVIDPKGNYHALS</sequence>
<dbReference type="SUPFAM" id="SSF56801">
    <property type="entry name" value="Acetyl-CoA synthetase-like"/>
    <property type="match status" value="1"/>
</dbReference>
<dbReference type="InterPro" id="IPR042099">
    <property type="entry name" value="ANL_N_sf"/>
</dbReference>
<keyword evidence="2" id="KW-1185">Reference proteome</keyword>
<protein>
    <submittedName>
        <fullName evidence="1">Acetoacetyl-CoA synthetase</fullName>
    </submittedName>
</protein>
<evidence type="ECO:0000313" key="1">
    <source>
        <dbReference type="EMBL" id="GFR31922.1"/>
    </source>
</evidence>
<name>A0A8X6HXS1_TRICU</name>
<reference evidence="1" key="1">
    <citation type="submission" date="2020-07" db="EMBL/GenBank/DDBJ databases">
        <title>Multicomponent nature underlies the extraordinary mechanical properties of spider dragline silk.</title>
        <authorList>
            <person name="Kono N."/>
            <person name="Nakamura H."/>
            <person name="Mori M."/>
            <person name="Yoshida Y."/>
            <person name="Ohtoshi R."/>
            <person name="Malay A.D."/>
            <person name="Moran D.A.P."/>
            <person name="Tomita M."/>
            <person name="Numata K."/>
            <person name="Arakawa K."/>
        </authorList>
    </citation>
    <scope>NUCLEOTIDE SEQUENCE</scope>
</reference>
<dbReference type="Proteomes" id="UP000887116">
    <property type="component" value="Unassembled WGS sequence"/>
</dbReference>
<proteinExistence type="predicted"/>
<accession>A0A8X6HXS1</accession>
<evidence type="ECO:0000313" key="2">
    <source>
        <dbReference type="Proteomes" id="UP000887116"/>
    </source>
</evidence>
<dbReference type="OrthoDB" id="10562182at2759"/>
<dbReference type="EMBL" id="BMAO01009605">
    <property type="protein sequence ID" value="GFR31922.1"/>
    <property type="molecule type" value="Genomic_DNA"/>
</dbReference>
<comment type="caution">
    <text evidence="1">The sequence shown here is derived from an EMBL/GenBank/DDBJ whole genome shotgun (WGS) entry which is preliminary data.</text>
</comment>
<dbReference type="Gene3D" id="3.40.50.12780">
    <property type="entry name" value="N-terminal domain of ligase-like"/>
    <property type="match status" value="1"/>
</dbReference>
<dbReference type="AlphaFoldDB" id="A0A8X6HXS1"/>
<organism evidence="1 2">
    <name type="scientific">Trichonephila clavata</name>
    <name type="common">Joro spider</name>
    <name type="synonym">Nephila clavata</name>
    <dbReference type="NCBI Taxonomy" id="2740835"/>
    <lineage>
        <taxon>Eukaryota</taxon>
        <taxon>Metazoa</taxon>
        <taxon>Ecdysozoa</taxon>
        <taxon>Arthropoda</taxon>
        <taxon>Chelicerata</taxon>
        <taxon>Arachnida</taxon>
        <taxon>Araneae</taxon>
        <taxon>Araneomorphae</taxon>
        <taxon>Entelegynae</taxon>
        <taxon>Araneoidea</taxon>
        <taxon>Nephilidae</taxon>
        <taxon>Trichonephila</taxon>
    </lineage>
</organism>